<organism evidence="2 3">
    <name type="scientific">Syphacia muris</name>
    <dbReference type="NCBI Taxonomy" id="451379"/>
    <lineage>
        <taxon>Eukaryota</taxon>
        <taxon>Metazoa</taxon>
        <taxon>Ecdysozoa</taxon>
        <taxon>Nematoda</taxon>
        <taxon>Chromadorea</taxon>
        <taxon>Rhabditida</taxon>
        <taxon>Spirurina</taxon>
        <taxon>Oxyuridomorpha</taxon>
        <taxon>Oxyuroidea</taxon>
        <taxon>Oxyuridae</taxon>
        <taxon>Syphacia</taxon>
    </lineage>
</organism>
<dbReference type="AlphaFoldDB" id="A0A0N5ATD8"/>
<evidence type="ECO:0000259" key="1">
    <source>
        <dbReference type="PROSITE" id="PS50086"/>
    </source>
</evidence>
<dbReference type="STRING" id="451379.A0A0N5ATD8"/>
<dbReference type="InterPro" id="IPR000195">
    <property type="entry name" value="Rab-GAP-TBC_dom"/>
</dbReference>
<dbReference type="WBParaSite" id="SMUV_0000809201-mRNA-1">
    <property type="protein sequence ID" value="SMUV_0000809201-mRNA-1"/>
    <property type="gene ID" value="SMUV_0000809201"/>
</dbReference>
<evidence type="ECO:0000313" key="2">
    <source>
        <dbReference type="Proteomes" id="UP000046393"/>
    </source>
</evidence>
<name>A0A0N5ATD8_9BILA</name>
<feature type="domain" description="Rab-GAP TBC" evidence="1">
    <location>
        <begin position="35"/>
        <end position="177"/>
    </location>
</feature>
<sequence length="177" mass="20510">MSLKYKERLARFEAVLKTDDNVIDIGVLRRLCENGIEECLRPLCWRILLGYMPLDRKLWSGFLRKQRETFEALVQEIIVEPGKSSNADGLTVADDHPLSLNSNSEWKEYFKDNELLLQIDKDVRRLCPEIEFFQRTTNFPCKCASKSLSKRISQESLQAEICDKRYAGMSTGSVCFF</sequence>
<dbReference type="PROSITE" id="PS50086">
    <property type="entry name" value="TBC_RABGAP"/>
    <property type="match status" value="1"/>
</dbReference>
<dbReference type="SUPFAM" id="SSF47923">
    <property type="entry name" value="Ypt/Rab-GAP domain of gyp1p"/>
    <property type="match status" value="1"/>
</dbReference>
<dbReference type="Proteomes" id="UP000046393">
    <property type="component" value="Unplaced"/>
</dbReference>
<reference evidence="3" key="1">
    <citation type="submission" date="2017-02" db="UniProtKB">
        <authorList>
            <consortium name="WormBaseParasite"/>
        </authorList>
    </citation>
    <scope>IDENTIFICATION</scope>
</reference>
<evidence type="ECO:0000313" key="3">
    <source>
        <dbReference type="WBParaSite" id="SMUV_0000809201-mRNA-1"/>
    </source>
</evidence>
<keyword evidence="2" id="KW-1185">Reference proteome</keyword>
<dbReference type="InterPro" id="IPR035969">
    <property type="entry name" value="Rab-GAP_TBC_sf"/>
</dbReference>
<proteinExistence type="predicted"/>
<accession>A0A0N5ATD8</accession>
<protein>
    <submittedName>
        <fullName evidence="3">Rab-GAP TBC domain-containing protein</fullName>
    </submittedName>
</protein>